<dbReference type="PANTHER" id="PTHR22970">
    <property type="entry name" value="AT-RICH INTERACTIVE DOMAIN-CONTAINING PROTEIN 2"/>
    <property type="match status" value="1"/>
</dbReference>
<name>A0A183N577_9TREM</name>
<evidence type="ECO:0000256" key="2">
    <source>
        <dbReference type="ARBA" id="ARBA00023163"/>
    </source>
</evidence>
<keyword evidence="5" id="KW-1185">Reference proteome</keyword>
<dbReference type="Gene3D" id="1.10.150.60">
    <property type="entry name" value="ARID DNA-binding domain"/>
    <property type="match status" value="1"/>
</dbReference>
<dbReference type="CDD" id="cd16100">
    <property type="entry name" value="ARID"/>
    <property type="match status" value="1"/>
</dbReference>
<accession>A0A183N577</accession>
<evidence type="ECO:0000256" key="3">
    <source>
        <dbReference type="ARBA" id="ARBA00023242"/>
    </source>
</evidence>
<keyword evidence="2" id="KW-0804">Transcription</keyword>
<evidence type="ECO:0000256" key="1">
    <source>
        <dbReference type="ARBA" id="ARBA00023015"/>
    </source>
</evidence>
<keyword evidence="3" id="KW-0539">Nucleus</keyword>
<evidence type="ECO:0000313" key="5">
    <source>
        <dbReference type="Proteomes" id="UP000277204"/>
    </source>
</evidence>
<proteinExistence type="predicted"/>
<organism evidence="4 5">
    <name type="scientific">Schistosoma margrebowiei</name>
    <dbReference type="NCBI Taxonomy" id="48269"/>
    <lineage>
        <taxon>Eukaryota</taxon>
        <taxon>Metazoa</taxon>
        <taxon>Spiralia</taxon>
        <taxon>Lophotrochozoa</taxon>
        <taxon>Platyhelminthes</taxon>
        <taxon>Trematoda</taxon>
        <taxon>Digenea</taxon>
        <taxon>Strigeidida</taxon>
        <taxon>Schistosomatoidea</taxon>
        <taxon>Schistosomatidae</taxon>
        <taxon>Schistosoma</taxon>
    </lineage>
</organism>
<dbReference type="GO" id="GO:0003677">
    <property type="term" value="F:DNA binding"/>
    <property type="evidence" value="ECO:0007669"/>
    <property type="project" value="InterPro"/>
</dbReference>
<dbReference type="PANTHER" id="PTHR22970:SF14">
    <property type="entry name" value="AT-RICH INTERACTIVE DOMAIN-CONTAINING PROTEIN 2"/>
    <property type="match status" value="1"/>
</dbReference>
<dbReference type="AlphaFoldDB" id="A0A183N577"/>
<dbReference type="PROSITE" id="PS51011">
    <property type="entry name" value="ARID"/>
    <property type="match status" value="1"/>
</dbReference>
<dbReference type="InterPro" id="IPR036431">
    <property type="entry name" value="ARID_dom_sf"/>
</dbReference>
<gene>
    <name evidence="4" type="ORF">SMRZ_LOCUS23452</name>
</gene>
<evidence type="ECO:0000313" key="4">
    <source>
        <dbReference type="EMBL" id="VDP47286.1"/>
    </source>
</evidence>
<keyword evidence="1" id="KW-0805">Transcription regulation</keyword>
<sequence>MNKYKRSSSCPTLTSQTNRQYHRRLPRLLGKPIKLSDLFVAVVSRGGYKRVCDHRCWLEVARELKLPSECANASVGLRRIYYQFLSHFEFKEYPSLSEQFLVQTLVEPDVTPEDVTLPLSSVERNLGIGTSCSHAHITSVQSAVDLLDQSHRSRLFPLFQDYNYSNKEILRTGQDNDIFDANPNADEFPDVFEPSQLRLVESALCSGLPNEIEVALNSLLVLSITPSSGSSTSVRLAHCTNLLSLLVASVGIYGEGKRKSFIVIYIYREVPFPL</sequence>
<dbReference type="EMBL" id="UZAI01019719">
    <property type="protein sequence ID" value="VDP47286.1"/>
    <property type="molecule type" value="Genomic_DNA"/>
</dbReference>
<dbReference type="Proteomes" id="UP000277204">
    <property type="component" value="Unassembled WGS sequence"/>
</dbReference>
<dbReference type="SMART" id="SM00501">
    <property type="entry name" value="BRIGHT"/>
    <property type="match status" value="1"/>
</dbReference>
<protein>
    <submittedName>
        <fullName evidence="4">Uncharacterized protein</fullName>
    </submittedName>
</protein>
<dbReference type="STRING" id="48269.A0A183N577"/>
<dbReference type="SUPFAM" id="SSF46774">
    <property type="entry name" value="ARID-like"/>
    <property type="match status" value="1"/>
</dbReference>
<dbReference type="InterPro" id="IPR001606">
    <property type="entry name" value="ARID_dom"/>
</dbReference>
<dbReference type="SMART" id="SM01014">
    <property type="entry name" value="ARID"/>
    <property type="match status" value="1"/>
</dbReference>
<dbReference type="InterPro" id="IPR052406">
    <property type="entry name" value="Chromatin_Remodeling_Comp"/>
</dbReference>
<dbReference type="Pfam" id="PF01388">
    <property type="entry name" value="ARID"/>
    <property type="match status" value="1"/>
</dbReference>
<reference evidence="4 5" key="1">
    <citation type="submission" date="2018-11" db="EMBL/GenBank/DDBJ databases">
        <authorList>
            <consortium name="Pathogen Informatics"/>
        </authorList>
    </citation>
    <scope>NUCLEOTIDE SEQUENCE [LARGE SCALE GENOMIC DNA]</scope>
    <source>
        <strain evidence="4 5">Zambia</strain>
    </source>
</reference>